<evidence type="ECO:0000313" key="2">
    <source>
        <dbReference type="Ensembl" id="ENSMMDP00005046912.1"/>
    </source>
</evidence>
<feature type="region of interest" description="Disordered" evidence="1">
    <location>
        <begin position="39"/>
        <end position="74"/>
    </location>
</feature>
<dbReference type="GO" id="GO:0001669">
    <property type="term" value="C:acrosomal vesicle"/>
    <property type="evidence" value="ECO:0007669"/>
    <property type="project" value="TreeGrafter"/>
</dbReference>
<proteinExistence type="predicted"/>
<accession>A0A668A0T0</accession>
<dbReference type="Proteomes" id="UP000472263">
    <property type="component" value="Chromosome 20"/>
</dbReference>
<protein>
    <submittedName>
        <fullName evidence="2">Enkurin, TRPC channel interacting protein</fullName>
    </submittedName>
</protein>
<evidence type="ECO:0000313" key="3">
    <source>
        <dbReference type="Proteomes" id="UP000472263"/>
    </source>
</evidence>
<sequence length="156" mass="17683">MTEVVHPPESVYNLIPKEEVKVEKPPRYMSKFRTTVVQEKKSNKDLMRTMGPAKAEMPSPEKYLRKHSKEPKLPETVCTSAVEHSFTNFIYVPKRMDNPTMGIHTTKNFVKTNALANVMAVPKKVQPTSADTKNGDKQVLENSGLVPKYIKRKVGL</sequence>
<reference evidence="2" key="3">
    <citation type="submission" date="2025-09" db="UniProtKB">
        <authorList>
            <consortium name="Ensembl"/>
        </authorList>
    </citation>
    <scope>IDENTIFICATION</scope>
</reference>
<organism evidence="2 3">
    <name type="scientific">Myripristis murdjan</name>
    <name type="common">pinecone soldierfish</name>
    <dbReference type="NCBI Taxonomy" id="586833"/>
    <lineage>
        <taxon>Eukaryota</taxon>
        <taxon>Metazoa</taxon>
        <taxon>Chordata</taxon>
        <taxon>Craniata</taxon>
        <taxon>Vertebrata</taxon>
        <taxon>Euteleostomi</taxon>
        <taxon>Actinopterygii</taxon>
        <taxon>Neopterygii</taxon>
        <taxon>Teleostei</taxon>
        <taxon>Neoteleostei</taxon>
        <taxon>Acanthomorphata</taxon>
        <taxon>Holocentriformes</taxon>
        <taxon>Holocentridae</taxon>
        <taxon>Myripristis</taxon>
    </lineage>
</organism>
<dbReference type="InterPro" id="IPR052102">
    <property type="entry name" value="Enkurin_domain-protein"/>
</dbReference>
<reference evidence="2" key="1">
    <citation type="submission" date="2019-06" db="EMBL/GenBank/DDBJ databases">
        <authorList>
            <consortium name="Wellcome Sanger Institute Data Sharing"/>
        </authorList>
    </citation>
    <scope>NUCLEOTIDE SEQUENCE [LARGE SCALE GENOMIC DNA]</scope>
</reference>
<dbReference type="Ensembl" id="ENSMMDT00005047846.1">
    <property type="protein sequence ID" value="ENSMMDP00005046912.1"/>
    <property type="gene ID" value="ENSMMDG00005021421.1"/>
</dbReference>
<evidence type="ECO:0000256" key="1">
    <source>
        <dbReference type="SAM" id="MobiDB-lite"/>
    </source>
</evidence>
<dbReference type="AlphaFoldDB" id="A0A668A0T0"/>
<reference evidence="2" key="2">
    <citation type="submission" date="2025-08" db="UniProtKB">
        <authorList>
            <consortium name="Ensembl"/>
        </authorList>
    </citation>
    <scope>IDENTIFICATION</scope>
</reference>
<dbReference type="PANTHER" id="PTHR21490:SF0">
    <property type="entry name" value="ENKURIN"/>
    <property type="match status" value="1"/>
</dbReference>
<keyword evidence="3" id="KW-1185">Reference proteome</keyword>
<dbReference type="GO" id="GO:0005516">
    <property type="term" value="F:calmodulin binding"/>
    <property type="evidence" value="ECO:0007669"/>
    <property type="project" value="TreeGrafter"/>
</dbReference>
<dbReference type="GO" id="GO:0005879">
    <property type="term" value="C:axonemal microtubule"/>
    <property type="evidence" value="ECO:0007669"/>
    <property type="project" value="TreeGrafter"/>
</dbReference>
<dbReference type="PANTHER" id="PTHR21490">
    <property type="entry name" value="ENKURIN-RELATED"/>
    <property type="match status" value="1"/>
</dbReference>
<gene>
    <name evidence="2" type="primary">ENKUR</name>
    <name evidence="2" type="synonym">enkur</name>
</gene>
<name>A0A668A0T0_9TELE</name>
<dbReference type="GeneTree" id="ENSGT00940000153866"/>